<reference evidence="2 3" key="1">
    <citation type="submission" date="2020-02" db="EMBL/GenBank/DDBJ databases">
        <title>Whole-genome analyses of novel actinobacteria.</title>
        <authorList>
            <person name="Sahin N."/>
            <person name="Tokatli A."/>
        </authorList>
    </citation>
    <scope>NUCLEOTIDE SEQUENCE [LARGE SCALE GENOMIC DNA]</scope>
    <source>
        <strain evidence="2 3">YC504</strain>
    </source>
</reference>
<dbReference type="EMBL" id="JAAKZW010000003">
    <property type="protein sequence ID" value="NGO74426.1"/>
    <property type="molecule type" value="Genomic_DNA"/>
</dbReference>
<feature type="compositionally biased region" description="Basic and acidic residues" evidence="1">
    <location>
        <begin position="183"/>
        <end position="198"/>
    </location>
</feature>
<organism evidence="2 3">
    <name type="scientific">Streptomyces mesophilus</name>
    <dbReference type="NCBI Taxonomy" id="1775132"/>
    <lineage>
        <taxon>Bacteria</taxon>
        <taxon>Bacillati</taxon>
        <taxon>Actinomycetota</taxon>
        <taxon>Actinomycetes</taxon>
        <taxon>Kitasatosporales</taxon>
        <taxon>Streptomycetaceae</taxon>
        <taxon>Streptomyces</taxon>
    </lineage>
</organism>
<comment type="caution">
    <text evidence="2">The sequence shown here is derived from an EMBL/GenBank/DDBJ whole genome shotgun (WGS) entry which is preliminary data.</text>
</comment>
<protein>
    <submittedName>
        <fullName evidence="2">Uncharacterized protein</fullName>
    </submittedName>
</protein>
<feature type="region of interest" description="Disordered" evidence="1">
    <location>
        <begin position="179"/>
        <end position="198"/>
    </location>
</feature>
<sequence>MGLDYSYEIFVPARNVATALTTLTELAPPERHVPPLSLTLPGGIGLEVPYTSQFKSDPVDCSTAATLQLDTSIMVAPDDAVLEDRGGRPTEPDELGRIQVGYVYLTVTFASQFHPGYASLNFCAATSSMSRMFERSPNMRAVFTDLTAAGGGVCCLLDTESDHFTICWLNGRPVHDTVPGPRFPDDRALADTWPDPHP</sequence>
<proteinExistence type="predicted"/>
<accession>A0A6G4XA52</accession>
<evidence type="ECO:0000313" key="2">
    <source>
        <dbReference type="EMBL" id="NGO74426.1"/>
    </source>
</evidence>
<evidence type="ECO:0000313" key="3">
    <source>
        <dbReference type="Proteomes" id="UP000481109"/>
    </source>
</evidence>
<dbReference type="Proteomes" id="UP000481109">
    <property type="component" value="Unassembled WGS sequence"/>
</dbReference>
<dbReference type="AlphaFoldDB" id="A0A6G4XA52"/>
<keyword evidence="3" id="KW-1185">Reference proteome</keyword>
<name>A0A6G4XA52_9ACTN</name>
<gene>
    <name evidence="2" type="ORF">G6045_01825</name>
</gene>
<dbReference type="RefSeq" id="WP_165329948.1">
    <property type="nucleotide sequence ID" value="NZ_JAAKZW010000003.1"/>
</dbReference>
<evidence type="ECO:0000256" key="1">
    <source>
        <dbReference type="SAM" id="MobiDB-lite"/>
    </source>
</evidence>